<proteinExistence type="predicted"/>
<sequence length="167" mass="18286">MAIPMKLRTVSGGCSLVCLSAVFPMPLAGGVFPEAASSKAFAQPGAAARTLVLASPPKTLFPKLIELLLDRDYIILSANQDLGLISFRHQKEDKSIRSRRHVNVVEGTLLLQDASPTSARVRVKLTQSWQESSFNTHHETGVQADADPGYYQSFFKMLEDTFPVVKP</sequence>
<protein>
    <submittedName>
        <fullName evidence="2">Uncharacterized protein</fullName>
    </submittedName>
</protein>
<comment type="caution">
    <text evidence="2">The sequence shown here is derived from an EMBL/GenBank/DDBJ whole genome shotgun (WGS) entry which is preliminary data.</text>
</comment>
<evidence type="ECO:0000256" key="1">
    <source>
        <dbReference type="SAM" id="SignalP"/>
    </source>
</evidence>
<dbReference type="RefSeq" id="WP_285574998.1">
    <property type="nucleotide sequence ID" value="NZ_BSDE01000003.1"/>
</dbReference>
<evidence type="ECO:0000313" key="3">
    <source>
        <dbReference type="Proteomes" id="UP001165069"/>
    </source>
</evidence>
<gene>
    <name evidence="2" type="ORF">GETHLI_21180</name>
</gene>
<keyword evidence="3" id="KW-1185">Reference proteome</keyword>
<reference evidence="2 3" key="1">
    <citation type="journal article" date="2023" name="Antonie Van Leeuwenhoek">
        <title>Mesoterricola silvestris gen. nov., sp. nov., Mesoterricola sediminis sp. nov., Geothrix oryzae sp. nov., Geothrix edaphica sp. nov., Geothrix rubra sp. nov., and Geothrix limicola sp. nov., six novel members of Acidobacteriota isolated from soils.</title>
        <authorList>
            <person name="Itoh H."/>
            <person name="Sugisawa Y."/>
            <person name="Mise K."/>
            <person name="Xu Z."/>
            <person name="Kuniyasu M."/>
            <person name="Ushijima N."/>
            <person name="Kawano K."/>
            <person name="Kobayashi E."/>
            <person name="Shiratori Y."/>
            <person name="Masuda Y."/>
            <person name="Senoo K."/>
        </authorList>
    </citation>
    <scope>NUCLEOTIDE SEQUENCE [LARGE SCALE GENOMIC DNA]</scope>
    <source>
        <strain evidence="2 3">Red804</strain>
    </source>
</reference>
<dbReference type="EMBL" id="BSDE01000003">
    <property type="protein sequence ID" value="GLH73616.1"/>
    <property type="molecule type" value="Genomic_DNA"/>
</dbReference>
<organism evidence="2 3">
    <name type="scientific">Geothrix limicola</name>
    <dbReference type="NCBI Taxonomy" id="2927978"/>
    <lineage>
        <taxon>Bacteria</taxon>
        <taxon>Pseudomonadati</taxon>
        <taxon>Acidobacteriota</taxon>
        <taxon>Holophagae</taxon>
        <taxon>Holophagales</taxon>
        <taxon>Holophagaceae</taxon>
        <taxon>Geothrix</taxon>
    </lineage>
</organism>
<dbReference type="Proteomes" id="UP001165069">
    <property type="component" value="Unassembled WGS sequence"/>
</dbReference>
<name>A0ABQ5QGZ8_9BACT</name>
<accession>A0ABQ5QGZ8</accession>
<feature type="chain" id="PRO_5046495680" evidence="1">
    <location>
        <begin position="29"/>
        <end position="167"/>
    </location>
</feature>
<keyword evidence="1" id="KW-0732">Signal</keyword>
<evidence type="ECO:0000313" key="2">
    <source>
        <dbReference type="EMBL" id="GLH73616.1"/>
    </source>
</evidence>
<feature type="signal peptide" evidence="1">
    <location>
        <begin position="1"/>
        <end position="28"/>
    </location>
</feature>